<dbReference type="EMBL" id="KV875106">
    <property type="protein sequence ID" value="OIW23731.1"/>
    <property type="molecule type" value="Genomic_DNA"/>
</dbReference>
<proteinExistence type="predicted"/>
<dbReference type="InParanoid" id="A0A1J7I8N2"/>
<keyword evidence="3" id="KW-1185">Reference proteome</keyword>
<organism evidence="2 3">
    <name type="scientific">Coniochaeta ligniaria NRRL 30616</name>
    <dbReference type="NCBI Taxonomy" id="1408157"/>
    <lineage>
        <taxon>Eukaryota</taxon>
        <taxon>Fungi</taxon>
        <taxon>Dikarya</taxon>
        <taxon>Ascomycota</taxon>
        <taxon>Pezizomycotina</taxon>
        <taxon>Sordariomycetes</taxon>
        <taxon>Sordariomycetidae</taxon>
        <taxon>Coniochaetales</taxon>
        <taxon>Coniochaetaceae</taxon>
        <taxon>Coniochaeta</taxon>
    </lineage>
</organism>
<protein>
    <submittedName>
        <fullName evidence="2">Uncharacterized protein</fullName>
    </submittedName>
</protein>
<feature type="region of interest" description="Disordered" evidence="1">
    <location>
        <begin position="70"/>
        <end position="100"/>
    </location>
</feature>
<dbReference type="Proteomes" id="UP000182658">
    <property type="component" value="Unassembled WGS sequence"/>
</dbReference>
<evidence type="ECO:0000256" key="1">
    <source>
        <dbReference type="SAM" id="MobiDB-lite"/>
    </source>
</evidence>
<dbReference type="AlphaFoldDB" id="A0A1J7I8N2"/>
<gene>
    <name evidence="2" type="ORF">CONLIGDRAFT_686643</name>
</gene>
<sequence length="100" mass="10878">MPTFTFTIFGEGSNEDIAAIINAASAPGYVLTASVEDNQATGSNSTRALSNEAVTVTTKLDKFWKPSTEERKSWLGSRARNAHDRQTKRKTAYATTSFSV</sequence>
<evidence type="ECO:0000313" key="3">
    <source>
        <dbReference type="Proteomes" id="UP000182658"/>
    </source>
</evidence>
<evidence type="ECO:0000313" key="2">
    <source>
        <dbReference type="EMBL" id="OIW23731.1"/>
    </source>
</evidence>
<reference evidence="2 3" key="1">
    <citation type="submission" date="2016-10" db="EMBL/GenBank/DDBJ databases">
        <title>Draft genome sequence of Coniochaeta ligniaria NRRL30616, a lignocellulolytic fungus for bioabatement of inhibitors in plant biomass hydrolysates.</title>
        <authorList>
            <consortium name="DOE Joint Genome Institute"/>
            <person name="Jimenez D.J."/>
            <person name="Hector R.E."/>
            <person name="Riley R."/>
            <person name="Sun H."/>
            <person name="Grigoriev I.V."/>
            <person name="Van Elsas J.D."/>
            <person name="Nichols N.N."/>
        </authorList>
    </citation>
    <scope>NUCLEOTIDE SEQUENCE [LARGE SCALE GENOMIC DNA]</scope>
    <source>
        <strain evidence="2 3">NRRL 30616</strain>
    </source>
</reference>
<name>A0A1J7I8N2_9PEZI</name>
<accession>A0A1J7I8N2</accession>